<protein>
    <recommendedName>
        <fullName evidence="1">HNH nuclease domain-containing protein</fullName>
    </recommendedName>
</protein>
<evidence type="ECO:0000313" key="3">
    <source>
        <dbReference type="Proteomes" id="UP000502259"/>
    </source>
</evidence>
<dbReference type="PANTHER" id="PTHR33877">
    <property type="entry name" value="SLL1193 PROTEIN"/>
    <property type="match status" value="1"/>
</dbReference>
<sequence>MKWKTPAKIARVSSKTNGRCAYCGSGHGSMVLDHVIPKSSGGGNADDNLLLACWACNASKGVKSLEQFRLSRRCLAIFEEQRFSIGQMEWLERNGLLDQLPSVPDTYVFYFETLTPQGGAL</sequence>
<dbReference type="GO" id="GO:0008270">
    <property type="term" value="F:zinc ion binding"/>
    <property type="evidence" value="ECO:0007669"/>
    <property type="project" value="InterPro"/>
</dbReference>
<evidence type="ECO:0000259" key="1">
    <source>
        <dbReference type="SMART" id="SM00507"/>
    </source>
</evidence>
<feature type="domain" description="HNH nuclease" evidence="1">
    <location>
        <begin position="9"/>
        <end position="58"/>
    </location>
</feature>
<dbReference type="CDD" id="cd00085">
    <property type="entry name" value="HNHc"/>
    <property type="match status" value="1"/>
</dbReference>
<dbReference type="Pfam" id="PF01844">
    <property type="entry name" value="HNH"/>
    <property type="match status" value="1"/>
</dbReference>
<dbReference type="Gene3D" id="1.10.30.50">
    <property type="match status" value="1"/>
</dbReference>
<reference evidence="2 3" key="1">
    <citation type="submission" date="2020-03" db="EMBL/GenBank/DDBJ databases">
        <title>Complete Genome Sequence of Halomonas hydrothermalis Strain Slthf2, Halophilic Bacterium Isolated from Deep-Sea Hydrothermal-Vent Environments.</title>
        <authorList>
            <person name="Takeyama N."/>
            <person name="Huang M."/>
            <person name="Sato K."/>
            <person name="Galipon J."/>
            <person name="Arakawa K."/>
        </authorList>
    </citation>
    <scope>NUCLEOTIDE SEQUENCE [LARGE SCALE GENOMIC DNA]</scope>
    <source>
        <strain evidence="2 3">Slthf2</strain>
    </source>
</reference>
<organism evidence="2 3">
    <name type="scientific">Halomonas hydrothermalis</name>
    <dbReference type="NCBI Taxonomy" id="115561"/>
    <lineage>
        <taxon>Bacteria</taxon>
        <taxon>Pseudomonadati</taxon>
        <taxon>Pseudomonadota</taxon>
        <taxon>Gammaproteobacteria</taxon>
        <taxon>Oceanospirillales</taxon>
        <taxon>Halomonadaceae</taxon>
        <taxon>Halomonas</taxon>
    </lineage>
</organism>
<name>A0A6F8TZQ1_9GAMM</name>
<dbReference type="InterPro" id="IPR052892">
    <property type="entry name" value="NA-targeting_endonuclease"/>
</dbReference>
<dbReference type="InterPro" id="IPR002711">
    <property type="entry name" value="HNH"/>
</dbReference>
<dbReference type="RefSeq" id="WP_172419976.1">
    <property type="nucleotide sequence ID" value="NZ_AP022843.1"/>
</dbReference>
<dbReference type="SMART" id="SM00507">
    <property type="entry name" value="HNHc"/>
    <property type="match status" value="1"/>
</dbReference>
<dbReference type="GO" id="GO:0003676">
    <property type="term" value="F:nucleic acid binding"/>
    <property type="evidence" value="ECO:0007669"/>
    <property type="project" value="InterPro"/>
</dbReference>
<gene>
    <name evidence="2" type="ORF">HHSLTHF2_06580</name>
</gene>
<dbReference type="InterPro" id="IPR003615">
    <property type="entry name" value="HNH_nuc"/>
</dbReference>
<dbReference type="PANTHER" id="PTHR33877:SF2">
    <property type="entry name" value="OS07G0170200 PROTEIN"/>
    <property type="match status" value="1"/>
</dbReference>
<evidence type="ECO:0000313" key="2">
    <source>
        <dbReference type="EMBL" id="BCB06768.1"/>
    </source>
</evidence>
<accession>A0A6F8TZQ1</accession>
<keyword evidence="3" id="KW-1185">Reference proteome</keyword>
<dbReference type="Proteomes" id="UP000502259">
    <property type="component" value="Chromosome"/>
</dbReference>
<proteinExistence type="predicted"/>
<dbReference type="EMBL" id="AP022843">
    <property type="protein sequence ID" value="BCB06768.1"/>
    <property type="molecule type" value="Genomic_DNA"/>
</dbReference>
<dbReference type="GO" id="GO:0004519">
    <property type="term" value="F:endonuclease activity"/>
    <property type="evidence" value="ECO:0007669"/>
    <property type="project" value="InterPro"/>
</dbReference>
<dbReference type="AlphaFoldDB" id="A0A6F8TZQ1"/>